<comment type="caution">
    <text evidence="6">The sequence shown here is derived from an EMBL/GenBank/DDBJ whole genome shotgun (WGS) entry which is preliminary data.</text>
</comment>
<evidence type="ECO:0000256" key="3">
    <source>
        <dbReference type="ARBA" id="ARBA00023002"/>
    </source>
</evidence>
<keyword evidence="2" id="KW-0521">NADP</keyword>
<gene>
    <name evidence="6" type="ORF">DM819_04155</name>
</gene>
<dbReference type="AlphaFoldDB" id="A0ABD6MU55"/>
<protein>
    <submittedName>
        <fullName evidence="6">Oxidoreductase</fullName>
    </submittedName>
</protein>
<reference evidence="6 7" key="1">
    <citation type="submission" date="2018-06" db="EMBL/GenBank/DDBJ databases">
        <title>Bacteria isolated from soil of Wuhan.</title>
        <authorList>
            <person name="Xiang W."/>
            <person name="Huang C."/>
        </authorList>
    </citation>
    <scope>NUCLEOTIDE SEQUENCE [LARGE SCALE GENOMIC DNA]</scope>
    <source>
        <strain evidence="7">xwS4</strain>
    </source>
</reference>
<dbReference type="PANTHER" id="PTHR43391:SF14">
    <property type="entry name" value="DEHYDROGENASE_REDUCTASE SDR FAMILY PROTEIN 7-LIKE"/>
    <property type="match status" value="1"/>
</dbReference>
<evidence type="ECO:0000256" key="2">
    <source>
        <dbReference type="ARBA" id="ARBA00022857"/>
    </source>
</evidence>
<dbReference type="Pfam" id="PF00106">
    <property type="entry name" value="adh_short"/>
    <property type="match status" value="1"/>
</dbReference>
<evidence type="ECO:0000313" key="7">
    <source>
        <dbReference type="Proteomes" id="UP000704738"/>
    </source>
</evidence>
<dbReference type="PRINTS" id="PR00081">
    <property type="entry name" value="GDHRDH"/>
</dbReference>
<name>A0ABD6MU55_9PSED</name>
<dbReference type="EMBL" id="QJRE01000089">
    <property type="protein sequence ID" value="NWL45080.1"/>
    <property type="molecule type" value="Genomic_DNA"/>
</dbReference>
<dbReference type="CDD" id="cd05233">
    <property type="entry name" value="SDR_c"/>
    <property type="match status" value="1"/>
</dbReference>
<evidence type="ECO:0000256" key="4">
    <source>
        <dbReference type="RuleBase" id="RU000363"/>
    </source>
</evidence>
<dbReference type="PRINTS" id="PR00080">
    <property type="entry name" value="SDRFAMILY"/>
</dbReference>
<evidence type="ECO:0000256" key="1">
    <source>
        <dbReference type="ARBA" id="ARBA00006484"/>
    </source>
</evidence>
<evidence type="ECO:0000259" key="5">
    <source>
        <dbReference type="SMART" id="SM00822"/>
    </source>
</evidence>
<dbReference type="SMART" id="SM00822">
    <property type="entry name" value="PKS_KR"/>
    <property type="match status" value="1"/>
</dbReference>
<feature type="domain" description="Ketoreductase" evidence="5">
    <location>
        <begin position="31"/>
        <end position="213"/>
    </location>
</feature>
<dbReference type="InterPro" id="IPR036291">
    <property type="entry name" value="NAD(P)-bd_dom_sf"/>
</dbReference>
<dbReference type="InterPro" id="IPR057326">
    <property type="entry name" value="KR_dom"/>
</dbReference>
<dbReference type="Gene3D" id="3.40.50.720">
    <property type="entry name" value="NAD(P)-binding Rossmann-like Domain"/>
    <property type="match status" value="1"/>
</dbReference>
<dbReference type="PANTHER" id="PTHR43391">
    <property type="entry name" value="RETINOL DEHYDROGENASE-RELATED"/>
    <property type="match status" value="1"/>
</dbReference>
<dbReference type="PROSITE" id="PS00061">
    <property type="entry name" value="ADH_SHORT"/>
    <property type="match status" value="1"/>
</dbReference>
<proteinExistence type="inferred from homology"/>
<keyword evidence="3" id="KW-0560">Oxidoreductase</keyword>
<organism evidence="6 7">
    <name type="scientific">Pseudomonas hunanensis</name>
    <dbReference type="NCBI Taxonomy" id="1247546"/>
    <lineage>
        <taxon>Bacteria</taxon>
        <taxon>Pseudomonadati</taxon>
        <taxon>Pseudomonadota</taxon>
        <taxon>Gammaproteobacteria</taxon>
        <taxon>Pseudomonadales</taxon>
        <taxon>Pseudomonadaceae</taxon>
        <taxon>Pseudomonas</taxon>
    </lineage>
</organism>
<dbReference type="FunFam" id="3.40.50.720:FF:000084">
    <property type="entry name" value="Short-chain dehydrogenase reductase"/>
    <property type="match status" value="1"/>
</dbReference>
<sequence>MPCRCLPPPTIEMRTDLKEQAMSRIETMQGKVAVITGGASGIGRGIAERMIAQGAQVIIADIDDDRLQATAREIGATGIRTDVTSSASVQALADEVISLHGKVDILCNNAGIGPMAAISDLTLNDWKWMLDVNLWGVIHGIHAFLPLLKANTDGGHIVNTSSMSGMAVTPTLGAYAVAKFGVVALSEVLAQELEIENSKVGVSVLCPGPVRTNIGNSSRNRPKDLGEGHLADVDLESTEHFRDVQIPWVSPAYTGDLVIDAIKRGDLYVLTHPELFDFIYARHQQIAESVEQALARQQSLASAAQ</sequence>
<accession>A0ABD6MU55</accession>
<evidence type="ECO:0000313" key="6">
    <source>
        <dbReference type="EMBL" id="NWL45080.1"/>
    </source>
</evidence>
<dbReference type="SUPFAM" id="SSF51735">
    <property type="entry name" value="NAD(P)-binding Rossmann-fold domains"/>
    <property type="match status" value="1"/>
</dbReference>
<dbReference type="Proteomes" id="UP000704738">
    <property type="component" value="Unassembled WGS sequence"/>
</dbReference>
<dbReference type="InterPro" id="IPR002347">
    <property type="entry name" value="SDR_fam"/>
</dbReference>
<comment type="similarity">
    <text evidence="1 4">Belongs to the short-chain dehydrogenases/reductases (SDR) family.</text>
</comment>
<dbReference type="InterPro" id="IPR020904">
    <property type="entry name" value="Sc_DH/Rdtase_CS"/>
</dbReference>
<dbReference type="GO" id="GO:0016491">
    <property type="term" value="F:oxidoreductase activity"/>
    <property type="evidence" value="ECO:0007669"/>
    <property type="project" value="UniProtKB-KW"/>
</dbReference>